<feature type="domain" description="Acyl-CoA dehydrogenase/oxidase N-terminal" evidence="2">
    <location>
        <begin position="31"/>
        <end position="132"/>
    </location>
</feature>
<dbReference type="InterPro" id="IPR037069">
    <property type="entry name" value="AcylCoA_DH/ox_N_sf"/>
</dbReference>
<dbReference type="PIRSF" id="PIRSF016578">
    <property type="entry name" value="HsaA"/>
    <property type="match status" value="1"/>
</dbReference>
<feature type="region of interest" description="Disordered" evidence="1">
    <location>
        <begin position="1"/>
        <end position="20"/>
    </location>
</feature>
<dbReference type="PANTHER" id="PTHR43884">
    <property type="entry name" value="ACYL-COA DEHYDROGENASE"/>
    <property type="match status" value="1"/>
</dbReference>
<dbReference type="Gene3D" id="1.10.540.10">
    <property type="entry name" value="Acyl-CoA dehydrogenase/oxidase, N-terminal domain"/>
    <property type="match status" value="1"/>
</dbReference>
<sequence>MTQIRPNQDNESESGEQPIPGLPSMATAIAQFETYLDQVVAPQANRLDYQAHLLNQGIQALGQQNLFRLRLPQEWGGYNCDLRHYWQIQERLAQYSGALSFVQLQHQAALGLILNSTNTLLRQTYLAAMAQGTTLMGVGFSHLRKEQPLLQATPVSGGYLISGEIHWITGFEHFQYMVVAARLPEADILFGLLPLLNAQQAGGGILHLSLPLSLGVVSSTQTVEAEIEAWFIPEEEVVCLLAPDWLEDKDQQQVLMGAAPALGCTRASLTLLDSSPFGGEIYRTLYPLWQDCRAAVITELGNINLDYHCQLRAQAISLAVRSAQAAIVVTGGSALNLNHTAQRLYREAMLYIVSGLTQDLRQAMLTELQQQVVKGCQ</sequence>
<evidence type="ECO:0000313" key="4">
    <source>
        <dbReference type="Proteomes" id="UP001154265"/>
    </source>
</evidence>
<organism evidence="3 4">
    <name type="scientific">Candidatus Synechococcus calcipolaris G9</name>
    <dbReference type="NCBI Taxonomy" id="1497997"/>
    <lineage>
        <taxon>Bacteria</taxon>
        <taxon>Bacillati</taxon>
        <taxon>Cyanobacteriota</taxon>
        <taxon>Cyanophyceae</taxon>
        <taxon>Synechococcales</taxon>
        <taxon>Synechococcaceae</taxon>
        <taxon>Synechococcus</taxon>
    </lineage>
</organism>
<accession>A0ABT6F2S5</accession>
<dbReference type="Pfam" id="PF02771">
    <property type="entry name" value="Acyl-CoA_dh_N"/>
    <property type="match status" value="1"/>
</dbReference>
<dbReference type="SUPFAM" id="SSF56645">
    <property type="entry name" value="Acyl-CoA dehydrogenase NM domain-like"/>
    <property type="match status" value="1"/>
</dbReference>
<protein>
    <submittedName>
        <fullName evidence="3">Acyl-CoA/acyl-ACP dehydrogenase</fullName>
    </submittedName>
</protein>
<evidence type="ECO:0000313" key="3">
    <source>
        <dbReference type="EMBL" id="MDG2992153.1"/>
    </source>
</evidence>
<evidence type="ECO:0000259" key="2">
    <source>
        <dbReference type="Pfam" id="PF02771"/>
    </source>
</evidence>
<dbReference type="PANTHER" id="PTHR43884:SF12">
    <property type="entry name" value="ISOVALERYL-COA DEHYDROGENASE, MITOCHONDRIAL-RELATED"/>
    <property type="match status" value="1"/>
</dbReference>
<dbReference type="InterPro" id="IPR046373">
    <property type="entry name" value="Acyl-CoA_Oxase/DH_mid-dom_sf"/>
</dbReference>
<reference evidence="3" key="1">
    <citation type="journal article" date="2022" name="Genome Biol. Evol.">
        <title>A New Gene Family Diagnostic for Intracellular Biomineralization of Amorphous Ca Carbonates by Cyanobacteria.</title>
        <authorList>
            <person name="Benzerara K."/>
            <person name="Duprat E."/>
            <person name="Bitard-Feildel T."/>
            <person name="Caumes G."/>
            <person name="Cassier-Chauvat C."/>
            <person name="Chauvat F."/>
            <person name="Dezi M."/>
            <person name="Diop S.I."/>
            <person name="Gaschignard G."/>
            <person name="Gorgen S."/>
            <person name="Gugger M."/>
            <person name="Lopez-Garcia P."/>
            <person name="Millet M."/>
            <person name="Skouri-Panet F."/>
            <person name="Moreira D."/>
            <person name="Callebaut I."/>
        </authorList>
    </citation>
    <scope>NUCLEOTIDE SEQUENCE</scope>
    <source>
        <strain evidence="3">G9</strain>
    </source>
</reference>
<proteinExistence type="predicted"/>
<dbReference type="RefSeq" id="WP_277868078.1">
    <property type="nucleotide sequence ID" value="NZ_JAKKUT010000008.1"/>
</dbReference>
<gene>
    <name evidence="3" type="ORF">L3556_14615</name>
</gene>
<keyword evidence="4" id="KW-1185">Reference proteome</keyword>
<dbReference type="InterPro" id="IPR009100">
    <property type="entry name" value="AcylCoA_DH/oxidase_NM_dom_sf"/>
</dbReference>
<dbReference type="Proteomes" id="UP001154265">
    <property type="component" value="Unassembled WGS sequence"/>
</dbReference>
<comment type="caution">
    <text evidence="3">The sequence shown here is derived from an EMBL/GenBank/DDBJ whole genome shotgun (WGS) entry which is preliminary data.</text>
</comment>
<evidence type="ECO:0000256" key="1">
    <source>
        <dbReference type="SAM" id="MobiDB-lite"/>
    </source>
</evidence>
<dbReference type="Gene3D" id="2.40.110.10">
    <property type="entry name" value="Butyryl-CoA Dehydrogenase, subunit A, domain 2"/>
    <property type="match status" value="1"/>
</dbReference>
<dbReference type="EMBL" id="JAKKUT010000008">
    <property type="protein sequence ID" value="MDG2992153.1"/>
    <property type="molecule type" value="Genomic_DNA"/>
</dbReference>
<name>A0ABT6F2S5_9SYNE</name>
<reference evidence="3" key="2">
    <citation type="submission" date="2022-01" db="EMBL/GenBank/DDBJ databases">
        <authorList>
            <person name="Zivanovic Y."/>
            <person name="Moreira D."/>
            <person name="Lopez-Garcia P."/>
        </authorList>
    </citation>
    <scope>NUCLEOTIDE SEQUENCE</scope>
    <source>
        <strain evidence="3">G9</strain>
    </source>
</reference>
<dbReference type="InterPro" id="IPR013786">
    <property type="entry name" value="AcylCoA_DH/ox_N"/>
</dbReference>